<reference evidence="7 9" key="2">
    <citation type="journal article" date="2014" name="BMC Genomics">
        <title>An improved genome release (version Mt4.0) for the model legume Medicago truncatula.</title>
        <authorList>
            <person name="Tang H."/>
            <person name="Krishnakumar V."/>
            <person name="Bidwell S."/>
            <person name="Rosen B."/>
            <person name="Chan A."/>
            <person name="Zhou S."/>
            <person name="Gentzbittel L."/>
            <person name="Childs K.L."/>
            <person name="Yandell M."/>
            <person name="Gundlach H."/>
            <person name="Mayer K.F."/>
            <person name="Schwartz D.C."/>
            <person name="Town C.D."/>
        </authorList>
    </citation>
    <scope>GENOME REANNOTATION</scope>
    <source>
        <strain evidence="8 9">cv. Jemalong A17</strain>
    </source>
</reference>
<sequence>MDDSEPEFPIPTRKELEIIKNYFNVESEFIAATDTFTTPHDILFRNLAVSIIAKLSRSDDPDSFIPYLAMNYFDRFLSQHKLNLEDVEGRTETERVRLIAVSCLTISSKMRTNSFSVDRFLENLYRDMNVRITPPMVMRMELLILQELQWAMRSVTAFCFLNHYYPYFKKFCGFKRRSINEIIVQAQGEHTFAHYMPSHIAISAFLAAAQTKYPSKYSEIAEDIKSKIGLQGQVKECVKKMVDLCNRLNIQIESTEPGTRSTTSKVAAVPQEEIKEAGTSKENEDEEWTGLIKQVQDMRKGKARVQVLVQAEELPDDEVTVASGNEVMVADTSDKKDVEETSLPKGKGKAVDVDDDKARVEDIIQRALVKEPRMERSISEIAEVVVPKKLMNFELKWPTDVPSLEGDEIQYARPRQSFGCIIS</sequence>
<dbReference type="HOGENOM" id="CLU_596431_0_0_1"/>
<dbReference type="PANTHER" id="PTHR10177">
    <property type="entry name" value="CYCLINS"/>
    <property type="match status" value="1"/>
</dbReference>
<evidence type="ECO:0000256" key="3">
    <source>
        <dbReference type="ARBA" id="ARBA00023127"/>
    </source>
</evidence>
<proteinExistence type="predicted"/>
<reference evidence="7 9" key="1">
    <citation type="journal article" date="2011" name="Nature">
        <title>The Medicago genome provides insight into the evolution of rhizobial symbioses.</title>
        <authorList>
            <person name="Young N.D."/>
            <person name="Debelle F."/>
            <person name="Oldroyd G.E."/>
            <person name="Geurts R."/>
            <person name="Cannon S.B."/>
            <person name="Udvardi M.K."/>
            <person name="Benedito V.A."/>
            <person name="Mayer K.F."/>
            <person name="Gouzy J."/>
            <person name="Schoof H."/>
            <person name="Van de Peer Y."/>
            <person name="Proost S."/>
            <person name="Cook D.R."/>
            <person name="Meyers B.C."/>
            <person name="Spannagl M."/>
            <person name="Cheung F."/>
            <person name="De Mita S."/>
            <person name="Krishnakumar V."/>
            <person name="Gundlach H."/>
            <person name="Zhou S."/>
            <person name="Mudge J."/>
            <person name="Bharti A.K."/>
            <person name="Murray J.D."/>
            <person name="Naoumkina M.A."/>
            <person name="Rosen B."/>
            <person name="Silverstein K.A."/>
            <person name="Tang H."/>
            <person name="Rombauts S."/>
            <person name="Zhao P.X."/>
            <person name="Zhou P."/>
            <person name="Barbe V."/>
            <person name="Bardou P."/>
            <person name="Bechner M."/>
            <person name="Bellec A."/>
            <person name="Berger A."/>
            <person name="Berges H."/>
            <person name="Bidwell S."/>
            <person name="Bisseling T."/>
            <person name="Choisne N."/>
            <person name="Couloux A."/>
            <person name="Denny R."/>
            <person name="Deshpande S."/>
            <person name="Dai X."/>
            <person name="Doyle J.J."/>
            <person name="Dudez A.M."/>
            <person name="Farmer A.D."/>
            <person name="Fouteau S."/>
            <person name="Franken C."/>
            <person name="Gibelin C."/>
            <person name="Gish J."/>
            <person name="Goldstein S."/>
            <person name="Gonzalez A.J."/>
            <person name="Green P.J."/>
            <person name="Hallab A."/>
            <person name="Hartog M."/>
            <person name="Hua A."/>
            <person name="Humphray S.J."/>
            <person name="Jeong D.H."/>
            <person name="Jing Y."/>
            <person name="Jocker A."/>
            <person name="Kenton S.M."/>
            <person name="Kim D.J."/>
            <person name="Klee K."/>
            <person name="Lai H."/>
            <person name="Lang C."/>
            <person name="Lin S."/>
            <person name="Macmil S.L."/>
            <person name="Magdelenat G."/>
            <person name="Matthews L."/>
            <person name="McCorrison J."/>
            <person name="Monaghan E.L."/>
            <person name="Mun J.H."/>
            <person name="Najar F.Z."/>
            <person name="Nicholson C."/>
            <person name="Noirot C."/>
            <person name="O'Bleness M."/>
            <person name="Paule C.R."/>
            <person name="Poulain J."/>
            <person name="Prion F."/>
            <person name="Qin B."/>
            <person name="Qu C."/>
            <person name="Retzel E.F."/>
            <person name="Riddle C."/>
            <person name="Sallet E."/>
            <person name="Samain S."/>
            <person name="Samson N."/>
            <person name="Sanders I."/>
            <person name="Saurat O."/>
            <person name="Scarpelli C."/>
            <person name="Schiex T."/>
            <person name="Segurens B."/>
            <person name="Severin A.J."/>
            <person name="Sherrier D.J."/>
            <person name="Shi R."/>
            <person name="Sims S."/>
            <person name="Singer S.R."/>
            <person name="Sinharoy S."/>
            <person name="Sterck L."/>
            <person name="Viollet A."/>
            <person name="Wang B.B."/>
            <person name="Wang K."/>
            <person name="Wang M."/>
            <person name="Wang X."/>
            <person name="Warfsmann J."/>
            <person name="Weissenbach J."/>
            <person name="White D.D."/>
            <person name="White J.D."/>
            <person name="Wiley G.B."/>
            <person name="Wincker P."/>
            <person name="Xing Y."/>
            <person name="Yang L."/>
            <person name="Yao Z."/>
            <person name="Ying F."/>
            <person name="Zhai J."/>
            <person name="Zhou L."/>
            <person name="Zuber A."/>
            <person name="Denarie J."/>
            <person name="Dixon R.A."/>
            <person name="May G.D."/>
            <person name="Schwartz D.C."/>
            <person name="Rogers J."/>
            <person name="Quetier F."/>
            <person name="Town C.D."/>
            <person name="Roe B.A."/>
        </authorList>
    </citation>
    <scope>NUCLEOTIDE SEQUENCE [LARGE SCALE GENOMIC DNA]</scope>
    <source>
        <strain evidence="7">A17</strain>
        <strain evidence="8 9">cv. Jemalong A17</strain>
    </source>
</reference>
<keyword evidence="2" id="KW-0132">Cell division</keyword>
<dbReference type="GO" id="GO:0051301">
    <property type="term" value="P:cell division"/>
    <property type="evidence" value="ECO:0007669"/>
    <property type="project" value="UniProtKB-KW"/>
</dbReference>
<dbReference type="GO" id="GO:0000082">
    <property type="term" value="P:G1/S transition of mitotic cell cycle"/>
    <property type="evidence" value="ECO:0000318"/>
    <property type="project" value="GO_Central"/>
</dbReference>
<dbReference type="SUPFAM" id="SSF47954">
    <property type="entry name" value="Cyclin-like"/>
    <property type="match status" value="2"/>
</dbReference>
<dbReference type="GO" id="GO:0005634">
    <property type="term" value="C:nucleus"/>
    <property type="evidence" value="ECO:0000318"/>
    <property type="project" value="GO_Central"/>
</dbReference>
<dbReference type="PaxDb" id="3880-AES66749"/>
<comment type="subunit">
    <text evidence="1">Interacts with the CDC2 protein kinase to form a serine/threonine kinase holoenzyme complex also known as maturation promoting factor (MPF). The cyclin subunit imparts substrate specificity to the complex.</text>
</comment>
<dbReference type="Proteomes" id="UP000002051">
    <property type="component" value="Chromosome 2"/>
</dbReference>
<accession>G7IR68</accession>
<dbReference type="STRING" id="3880.G7IR68"/>
<dbReference type="Gene3D" id="1.10.472.10">
    <property type="entry name" value="Cyclin-like"/>
    <property type="match status" value="2"/>
</dbReference>
<dbReference type="InterPro" id="IPR036915">
    <property type="entry name" value="Cyclin-like_sf"/>
</dbReference>
<keyword evidence="3" id="KW-0195">Cyclin</keyword>
<dbReference type="GO" id="GO:0005737">
    <property type="term" value="C:cytoplasm"/>
    <property type="evidence" value="ECO:0000318"/>
    <property type="project" value="GO_Central"/>
</dbReference>
<gene>
    <name evidence="7" type="ordered locus">MTR_2g081170</name>
</gene>
<dbReference type="SMART" id="SM01332">
    <property type="entry name" value="Cyclin_C"/>
    <property type="match status" value="1"/>
</dbReference>
<dbReference type="Pfam" id="PF00134">
    <property type="entry name" value="Cyclin_N"/>
    <property type="match status" value="1"/>
</dbReference>
<evidence type="ECO:0000313" key="9">
    <source>
        <dbReference type="Proteomes" id="UP000002051"/>
    </source>
</evidence>
<dbReference type="InterPro" id="IPR004367">
    <property type="entry name" value="Cyclin_C-dom"/>
</dbReference>
<dbReference type="InterPro" id="IPR006671">
    <property type="entry name" value="Cyclin_N"/>
</dbReference>
<dbReference type="GO" id="GO:0016538">
    <property type="term" value="F:cyclin-dependent protein serine/threonine kinase regulator activity"/>
    <property type="evidence" value="ECO:0000318"/>
    <property type="project" value="GO_Central"/>
</dbReference>
<evidence type="ECO:0000256" key="1">
    <source>
        <dbReference type="ARBA" id="ARBA00011177"/>
    </source>
</evidence>
<evidence type="ECO:0000313" key="8">
    <source>
        <dbReference type="EnsemblPlants" id="AES66749"/>
    </source>
</evidence>
<evidence type="ECO:0000256" key="4">
    <source>
        <dbReference type="ARBA" id="ARBA00023306"/>
    </source>
</evidence>
<dbReference type="Pfam" id="PF02984">
    <property type="entry name" value="Cyclin_C"/>
    <property type="match status" value="1"/>
</dbReference>
<evidence type="ECO:0000259" key="6">
    <source>
        <dbReference type="SMART" id="SM01332"/>
    </source>
</evidence>
<keyword evidence="9" id="KW-1185">Reference proteome</keyword>
<dbReference type="InterPro" id="IPR039361">
    <property type="entry name" value="Cyclin"/>
</dbReference>
<evidence type="ECO:0000256" key="5">
    <source>
        <dbReference type="ARBA" id="ARBA00032263"/>
    </source>
</evidence>
<dbReference type="AlphaFoldDB" id="G7IR68"/>
<feature type="domain" description="Cyclin C-terminal" evidence="6">
    <location>
        <begin position="155"/>
        <end position="272"/>
    </location>
</feature>
<protein>
    <recommendedName>
        <fullName evidence="5">B-like cyclin</fullName>
    </recommendedName>
</protein>
<dbReference type="OMA" id="ICCHSIS"/>
<reference evidence="8" key="3">
    <citation type="submission" date="2015-04" db="UniProtKB">
        <authorList>
            <consortium name="EnsemblPlants"/>
        </authorList>
    </citation>
    <scope>IDENTIFICATION</scope>
    <source>
        <strain evidence="8">cv. Jemalong A17</strain>
    </source>
</reference>
<dbReference type="eggNOG" id="KOG0656">
    <property type="taxonomic scope" value="Eukaryota"/>
</dbReference>
<dbReference type="EMBL" id="CM001218">
    <property type="protein sequence ID" value="AES66749.1"/>
    <property type="molecule type" value="Genomic_DNA"/>
</dbReference>
<dbReference type="GO" id="GO:0000307">
    <property type="term" value="C:cyclin-dependent protein kinase holoenzyme complex"/>
    <property type="evidence" value="ECO:0000318"/>
    <property type="project" value="GO_Central"/>
</dbReference>
<keyword evidence="4" id="KW-0131">Cell cycle</keyword>
<evidence type="ECO:0000313" key="7">
    <source>
        <dbReference type="EMBL" id="AES66749.1"/>
    </source>
</evidence>
<name>G7IR68_MEDTR</name>
<dbReference type="EnsemblPlants" id="AES66749">
    <property type="protein sequence ID" value="AES66749"/>
    <property type="gene ID" value="MTR_2g081170"/>
</dbReference>
<organism evidence="7 9">
    <name type="scientific">Medicago truncatula</name>
    <name type="common">Barrel medic</name>
    <name type="synonym">Medicago tribuloides</name>
    <dbReference type="NCBI Taxonomy" id="3880"/>
    <lineage>
        <taxon>Eukaryota</taxon>
        <taxon>Viridiplantae</taxon>
        <taxon>Streptophyta</taxon>
        <taxon>Embryophyta</taxon>
        <taxon>Tracheophyta</taxon>
        <taxon>Spermatophyta</taxon>
        <taxon>Magnoliopsida</taxon>
        <taxon>eudicotyledons</taxon>
        <taxon>Gunneridae</taxon>
        <taxon>Pentapetalae</taxon>
        <taxon>rosids</taxon>
        <taxon>fabids</taxon>
        <taxon>Fabales</taxon>
        <taxon>Fabaceae</taxon>
        <taxon>Papilionoideae</taxon>
        <taxon>50 kb inversion clade</taxon>
        <taxon>NPAAA clade</taxon>
        <taxon>Hologalegina</taxon>
        <taxon>IRL clade</taxon>
        <taxon>Trifolieae</taxon>
        <taxon>Medicago</taxon>
    </lineage>
</organism>
<evidence type="ECO:0000256" key="2">
    <source>
        <dbReference type="ARBA" id="ARBA00022618"/>
    </source>
</evidence>